<dbReference type="Proteomes" id="UP000095038">
    <property type="component" value="Unassembled WGS sequence"/>
</dbReference>
<sequence>MIAPIASKRIAQCTARRFYSSSSGGMDPTVKKTLILSFGAVGVGLAAMLAYYPQNAPIKKFYQKSEEHAKRD</sequence>
<evidence type="ECO:0000313" key="2">
    <source>
        <dbReference type="EMBL" id="ODV62030.1"/>
    </source>
</evidence>
<dbReference type="AlphaFoldDB" id="A0A1D2VK88"/>
<proteinExistence type="predicted"/>
<dbReference type="GeneID" id="30966624"/>
<evidence type="ECO:0000256" key="1">
    <source>
        <dbReference type="SAM" id="Phobius"/>
    </source>
</evidence>
<reference evidence="3" key="1">
    <citation type="submission" date="2016-05" db="EMBL/GenBank/DDBJ databases">
        <title>Comparative genomics of biotechnologically important yeasts.</title>
        <authorList>
            <consortium name="DOE Joint Genome Institute"/>
            <person name="Riley R."/>
            <person name="Haridas S."/>
            <person name="Wolfe K.H."/>
            <person name="Lopes M.R."/>
            <person name="Hittinger C.T."/>
            <person name="Goker M."/>
            <person name="Salamov A."/>
            <person name="Wisecaver J."/>
            <person name="Long T.M."/>
            <person name="Aerts A.L."/>
            <person name="Barry K."/>
            <person name="Choi C."/>
            <person name="Clum A."/>
            <person name="Coughlan A.Y."/>
            <person name="Deshpande S."/>
            <person name="Douglass A.P."/>
            <person name="Hanson S.J."/>
            <person name="Klenk H.-P."/>
            <person name="Labutti K."/>
            <person name="Lapidus A."/>
            <person name="Lindquist E."/>
            <person name="Lipzen A."/>
            <person name="Meier-Kolthoff J.P."/>
            <person name="Ohm R.A."/>
            <person name="Otillar R.P."/>
            <person name="Pangilinan J."/>
            <person name="Peng Y."/>
            <person name="Rokas A."/>
            <person name="Rosa C.A."/>
            <person name="Scheuner C."/>
            <person name="Sibirny A.A."/>
            <person name="Slot J.C."/>
            <person name="Stielow J.B."/>
            <person name="Sun H."/>
            <person name="Kurtzman C.P."/>
            <person name="Blackwell M."/>
            <person name="Grigoriev I.V."/>
            <person name="Jeffries T.W."/>
        </authorList>
    </citation>
    <scope>NUCLEOTIDE SEQUENCE [LARGE SCALE GENOMIC DNA]</scope>
    <source>
        <strain evidence="3">DSM 1968</strain>
    </source>
</reference>
<dbReference type="RefSeq" id="XP_020048337.1">
    <property type="nucleotide sequence ID" value="XM_020192988.1"/>
</dbReference>
<accession>A0A1D2VK88</accession>
<name>A0A1D2VK88_9ASCO</name>
<keyword evidence="3" id="KW-1185">Reference proteome</keyword>
<protein>
    <submittedName>
        <fullName evidence="2">Uncharacterized protein</fullName>
    </submittedName>
</protein>
<keyword evidence="1" id="KW-0472">Membrane</keyword>
<keyword evidence="1" id="KW-0812">Transmembrane</keyword>
<dbReference type="InParanoid" id="A0A1D2VK88"/>
<feature type="transmembrane region" description="Helical" evidence="1">
    <location>
        <begin position="34"/>
        <end position="52"/>
    </location>
</feature>
<evidence type="ECO:0000313" key="3">
    <source>
        <dbReference type="Proteomes" id="UP000095038"/>
    </source>
</evidence>
<keyword evidence="1" id="KW-1133">Transmembrane helix</keyword>
<dbReference type="EMBL" id="KV454478">
    <property type="protein sequence ID" value="ODV62030.1"/>
    <property type="molecule type" value="Genomic_DNA"/>
</dbReference>
<gene>
    <name evidence="2" type="ORF">ASCRUDRAFT_75252</name>
</gene>
<organism evidence="2 3">
    <name type="scientific">Ascoidea rubescens DSM 1968</name>
    <dbReference type="NCBI Taxonomy" id="1344418"/>
    <lineage>
        <taxon>Eukaryota</taxon>
        <taxon>Fungi</taxon>
        <taxon>Dikarya</taxon>
        <taxon>Ascomycota</taxon>
        <taxon>Saccharomycotina</taxon>
        <taxon>Saccharomycetes</taxon>
        <taxon>Ascoideaceae</taxon>
        <taxon>Ascoidea</taxon>
    </lineage>
</organism>